<dbReference type="AlphaFoldDB" id="A0A0K1REK1"/>
<evidence type="ECO:0000256" key="6">
    <source>
        <dbReference type="ARBA" id="ARBA00023065"/>
    </source>
</evidence>
<dbReference type="GO" id="GO:0008324">
    <property type="term" value="F:monoatomic cation transmembrane transporter activity"/>
    <property type="evidence" value="ECO:0007669"/>
    <property type="project" value="InterPro"/>
</dbReference>
<keyword evidence="7 8" id="KW-0472">Membrane</keyword>
<protein>
    <submittedName>
        <fullName evidence="9">ATPase</fullName>
    </submittedName>
</protein>
<keyword evidence="10" id="KW-1185">Reference proteome</keyword>
<feature type="transmembrane region" description="Helical" evidence="8">
    <location>
        <begin position="405"/>
        <end position="428"/>
    </location>
</feature>
<evidence type="ECO:0000313" key="10">
    <source>
        <dbReference type="Proteomes" id="UP000060016"/>
    </source>
</evidence>
<keyword evidence="6" id="KW-0406">Ion transport</keyword>
<evidence type="ECO:0000256" key="2">
    <source>
        <dbReference type="ARBA" id="ARBA00022448"/>
    </source>
</evidence>
<evidence type="ECO:0000256" key="4">
    <source>
        <dbReference type="ARBA" id="ARBA00022692"/>
    </source>
</evidence>
<evidence type="ECO:0000256" key="1">
    <source>
        <dbReference type="ARBA" id="ARBA00004651"/>
    </source>
</evidence>
<evidence type="ECO:0000256" key="7">
    <source>
        <dbReference type="ARBA" id="ARBA00023136"/>
    </source>
</evidence>
<keyword evidence="2" id="KW-0813">Transport</keyword>
<dbReference type="GO" id="GO:0030001">
    <property type="term" value="P:metal ion transport"/>
    <property type="evidence" value="ECO:0007669"/>
    <property type="project" value="UniProtKB-ARBA"/>
</dbReference>
<name>A0A0K1REK1_9CORY</name>
<dbReference type="GO" id="GO:0005886">
    <property type="term" value="C:plasma membrane"/>
    <property type="evidence" value="ECO:0007669"/>
    <property type="project" value="UniProtKB-SubCell"/>
</dbReference>
<keyword evidence="4 8" id="KW-0812">Transmembrane</keyword>
<keyword evidence="3" id="KW-1003">Cell membrane</keyword>
<dbReference type="STRING" id="156976.AK829_04300"/>
<feature type="transmembrane region" description="Helical" evidence="8">
    <location>
        <begin position="122"/>
        <end position="145"/>
    </location>
</feature>
<feature type="transmembrane region" description="Helical" evidence="8">
    <location>
        <begin position="187"/>
        <end position="207"/>
    </location>
</feature>
<feature type="transmembrane region" description="Helical" evidence="8">
    <location>
        <begin position="12"/>
        <end position="32"/>
    </location>
</feature>
<feature type="transmembrane region" description="Helical" evidence="8">
    <location>
        <begin position="228"/>
        <end position="248"/>
    </location>
</feature>
<organism evidence="9 10">
    <name type="scientific">Corynebacterium riegelii</name>
    <dbReference type="NCBI Taxonomy" id="156976"/>
    <lineage>
        <taxon>Bacteria</taxon>
        <taxon>Bacillati</taxon>
        <taxon>Actinomycetota</taxon>
        <taxon>Actinomycetes</taxon>
        <taxon>Mycobacteriales</taxon>
        <taxon>Corynebacteriaceae</taxon>
        <taxon>Corynebacterium</taxon>
    </lineage>
</organism>
<dbReference type="PANTHER" id="PTHR32024:SF1">
    <property type="entry name" value="KTR SYSTEM POTASSIUM UPTAKE PROTEIN B"/>
    <property type="match status" value="1"/>
</dbReference>
<feature type="transmembrane region" description="Helical" evidence="8">
    <location>
        <begin position="379"/>
        <end position="399"/>
    </location>
</feature>
<dbReference type="PANTHER" id="PTHR32024">
    <property type="entry name" value="TRK SYSTEM POTASSIUM UPTAKE PROTEIN TRKG-RELATED"/>
    <property type="match status" value="1"/>
</dbReference>
<reference evidence="9 10" key="1">
    <citation type="submission" date="2015-08" db="EMBL/GenBank/DDBJ databases">
        <authorList>
            <person name="Babu N.S."/>
            <person name="Beckwith C.J."/>
            <person name="Beseler K.G."/>
            <person name="Brison A."/>
            <person name="Carone J.V."/>
            <person name="Caskin T.P."/>
            <person name="Diamond M."/>
            <person name="Durham M.E."/>
            <person name="Foxe J.M."/>
            <person name="Go M."/>
            <person name="Henderson B.A."/>
            <person name="Jones I.B."/>
            <person name="McGettigan J.A."/>
            <person name="Micheletti S.J."/>
            <person name="Nasrallah M.E."/>
            <person name="Ortiz D."/>
            <person name="Piller C.R."/>
            <person name="Privatt S.R."/>
            <person name="Schneider S.L."/>
            <person name="Sharp S."/>
            <person name="Smith T.C."/>
            <person name="Stanton J.D."/>
            <person name="Ullery H.E."/>
            <person name="Wilson R.J."/>
            <person name="Serrano M.G."/>
            <person name="Buck G."/>
            <person name="Lee V."/>
            <person name="Wang Y."/>
            <person name="Carvalho R."/>
            <person name="Voegtly L."/>
            <person name="Shi R."/>
            <person name="Duckworth R."/>
            <person name="Johnson A."/>
            <person name="Loviza R."/>
            <person name="Walstead R."/>
            <person name="Shah Z."/>
            <person name="Kiflezghi M."/>
            <person name="Wade K."/>
            <person name="Ball S.L."/>
            <person name="Bradley K.W."/>
            <person name="Asai D.J."/>
            <person name="Bowman C.A."/>
            <person name="Russell D.A."/>
            <person name="Pope W.H."/>
            <person name="Jacobs-Sera D."/>
            <person name="Hendrix R.W."/>
            <person name="Hatfull G.F."/>
        </authorList>
    </citation>
    <scope>NUCLEOTIDE SEQUENCE [LARGE SCALE GENOMIC DNA]</scope>
    <source>
        <strain evidence="9 10">PUDD_83A45</strain>
    </source>
</reference>
<dbReference type="Proteomes" id="UP000060016">
    <property type="component" value="Chromosome"/>
</dbReference>
<evidence type="ECO:0000256" key="8">
    <source>
        <dbReference type="SAM" id="Phobius"/>
    </source>
</evidence>
<sequence length="445" mass="46781">MVGFWGPARLTATGFILLILAGTVALMLPFAAHGQTWTPLMPAVFTATSAVSLTGLVVEDTATYWTPFGQVVILILIQLGGLGIMSVASLSGMVITGRISLRARGRGAAEGRPISAGGIRRSLVFTLAFTLIAEGVVAFILWLRFWLGYGHTPLRAAWEGVFHAVSAFNNAGFSTQSDNAVPFAADAWVLLPLAVAFIGGGLGYPVWSEAASWLRHGAWRTQVWSLTAKFTFFATATLLTIGALFFALCEWNGVLAGMPLGQKLLNAFFAGASPRTAGFNAIDYADAQPITLMGTDVLMFIGGGSAGTAGGIKVTTACVLFAAMASEFRGWEETSVGKRSLPSSVSRQALALTFAGASVVTLGVGVLRVFDPQFSADQVVFEVMSAFATVGLSTGITGALSVPSQIVLCFIMYLGRIGPVTLVTALALSGAHRRFSYPEERPFIG</sequence>
<dbReference type="PATRIC" id="fig|156976.3.peg.851"/>
<dbReference type="Pfam" id="PF02386">
    <property type="entry name" value="TrkH"/>
    <property type="match status" value="1"/>
</dbReference>
<proteinExistence type="predicted"/>
<evidence type="ECO:0000313" key="9">
    <source>
        <dbReference type="EMBL" id="AKV59839.1"/>
    </source>
</evidence>
<evidence type="ECO:0000256" key="3">
    <source>
        <dbReference type="ARBA" id="ARBA00022475"/>
    </source>
</evidence>
<accession>A0A0K1REK1</accession>
<gene>
    <name evidence="9" type="ORF">AK829_04300</name>
</gene>
<evidence type="ECO:0000256" key="5">
    <source>
        <dbReference type="ARBA" id="ARBA00022989"/>
    </source>
</evidence>
<dbReference type="KEGG" id="crie:AK829_04300"/>
<dbReference type="InterPro" id="IPR003445">
    <property type="entry name" value="Cat_transpt"/>
</dbReference>
<feature type="transmembrane region" description="Helical" evidence="8">
    <location>
        <begin position="70"/>
        <end position="101"/>
    </location>
</feature>
<feature type="transmembrane region" description="Helical" evidence="8">
    <location>
        <begin position="349"/>
        <end position="367"/>
    </location>
</feature>
<keyword evidence="5 8" id="KW-1133">Transmembrane helix</keyword>
<comment type="subcellular location">
    <subcellularLocation>
        <location evidence="1">Cell membrane</location>
        <topology evidence="1">Multi-pass membrane protein</topology>
    </subcellularLocation>
</comment>
<dbReference type="EMBL" id="CP012342">
    <property type="protein sequence ID" value="AKV59839.1"/>
    <property type="molecule type" value="Genomic_DNA"/>
</dbReference>
<feature type="transmembrane region" description="Helical" evidence="8">
    <location>
        <begin position="39"/>
        <end position="58"/>
    </location>
</feature>